<dbReference type="Proteomes" id="UP001501666">
    <property type="component" value="Unassembled WGS sequence"/>
</dbReference>
<name>A0ABP6DY27_9ACTN</name>
<proteinExistence type="predicted"/>
<evidence type="ECO:0000313" key="1">
    <source>
        <dbReference type="EMBL" id="GAA2653580.1"/>
    </source>
</evidence>
<gene>
    <name evidence="1" type="ORF">GCM10010412_021800</name>
</gene>
<reference evidence="2" key="1">
    <citation type="journal article" date="2019" name="Int. J. Syst. Evol. Microbiol.">
        <title>The Global Catalogue of Microorganisms (GCM) 10K type strain sequencing project: providing services to taxonomists for standard genome sequencing and annotation.</title>
        <authorList>
            <consortium name="The Broad Institute Genomics Platform"/>
            <consortium name="The Broad Institute Genome Sequencing Center for Infectious Disease"/>
            <person name="Wu L."/>
            <person name="Ma J."/>
        </authorList>
    </citation>
    <scope>NUCLEOTIDE SEQUENCE [LARGE SCALE GENOMIC DNA]</scope>
    <source>
        <strain evidence="2">JCM 6835</strain>
    </source>
</reference>
<accession>A0ABP6DY27</accession>
<dbReference type="RefSeq" id="WP_346145521.1">
    <property type="nucleotide sequence ID" value="NZ_BAAATE010000004.1"/>
</dbReference>
<evidence type="ECO:0000313" key="2">
    <source>
        <dbReference type="Proteomes" id="UP001501666"/>
    </source>
</evidence>
<sequence>MSSETTMQLSDPADFLAAVPYLLGFHPSNSVVAMAFDDGPTRLIGVLRFDLPERSPDLVSLVIQLRGMLARNGCRRVLLIGYGPGALVTPVVDGVTGTLDGIGLMDALRVEDGRYWSYTCPDPECCPPEGMPYAITESAVAVGAVLAGLVARPDRETFVRTLAPISGTDREEITAATRQACAHARDLLGTANGSYWYQEGLDRVTEAFEAERLTADQVAWLGVLLTGLFVRDGAMTFIGRYDDDTHIRIWSDLARRVDPAFAAAPAALLAFVAYRSGNGTLAQIAVERSLGADSEYRLALLIRCAVEHGVSAAREMDCAGMADGIAAKVAEFPHLACPVIPEGW</sequence>
<dbReference type="InterPro" id="IPR025447">
    <property type="entry name" value="DUF4192"/>
</dbReference>
<keyword evidence="2" id="KW-1185">Reference proteome</keyword>
<organism evidence="1 2">
    <name type="scientific">Nonomuraea recticatena</name>
    <dbReference type="NCBI Taxonomy" id="46178"/>
    <lineage>
        <taxon>Bacteria</taxon>
        <taxon>Bacillati</taxon>
        <taxon>Actinomycetota</taxon>
        <taxon>Actinomycetes</taxon>
        <taxon>Streptosporangiales</taxon>
        <taxon>Streptosporangiaceae</taxon>
        <taxon>Nonomuraea</taxon>
    </lineage>
</organism>
<protein>
    <recommendedName>
        <fullName evidence="3">DUF4192 domain-containing protein</fullName>
    </recommendedName>
</protein>
<dbReference type="EMBL" id="BAAATE010000004">
    <property type="protein sequence ID" value="GAA2653580.1"/>
    <property type="molecule type" value="Genomic_DNA"/>
</dbReference>
<evidence type="ECO:0008006" key="3">
    <source>
        <dbReference type="Google" id="ProtNLM"/>
    </source>
</evidence>
<dbReference type="Pfam" id="PF13830">
    <property type="entry name" value="DUF4192"/>
    <property type="match status" value="1"/>
</dbReference>
<comment type="caution">
    <text evidence="1">The sequence shown here is derived from an EMBL/GenBank/DDBJ whole genome shotgun (WGS) entry which is preliminary data.</text>
</comment>